<dbReference type="InterPro" id="IPR010167">
    <property type="entry name" value="NH2A_AcTrfase"/>
</dbReference>
<accession>B4S5P0</accession>
<evidence type="ECO:0000256" key="1">
    <source>
        <dbReference type="ARBA" id="ARBA00022679"/>
    </source>
</evidence>
<keyword evidence="2" id="KW-0012">Acyltransferase</keyword>
<evidence type="ECO:0000313" key="5">
    <source>
        <dbReference type="Proteomes" id="UP000002725"/>
    </source>
</evidence>
<dbReference type="NCBIfam" id="NF005840">
    <property type="entry name" value="PRK07757.1"/>
    <property type="match status" value="1"/>
</dbReference>
<dbReference type="GO" id="GO:0006526">
    <property type="term" value="P:L-arginine biosynthetic process"/>
    <property type="evidence" value="ECO:0007669"/>
    <property type="project" value="InterPro"/>
</dbReference>
<protein>
    <submittedName>
        <fullName evidence="4">GCN5-related N-acetyltransferase</fullName>
    </submittedName>
</protein>
<dbReference type="HOGENOM" id="CLU_119519_0_0_10"/>
<dbReference type="PANTHER" id="PTHR30602:SF12">
    <property type="entry name" value="AMINO-ACID ACETYLTRANSFERASE NAGS1, CHLOROPLASTIC-RELATED"/>
    <property type="match status" value="1"/>
</dbReference>
<dbReference type="SUPFAM" id="SSF55729">
    <property type="entry name" value="Acyl-CoA N-acyltransferases (Nat)"/>
    <property type="match status" value="1"/>
</dbReference>
<evidence type="ECO:0000313" key="4">
    <source>
        <dbReference type="EMBL" id="ACF47087.1"/>
    </source>
</evidence>
<feature type="domain" description="N-acetyltransferase" evidence="3">
    <location>
        <begin position="6"/>
        <end position="156"/>
    </location>
</feature>
<dbReference type="Pfam" id="PF00583">
    <property type="entry name" value="Acetyltransf_1"/>
    <property type="match status" value="1"/>
</dbReference>
<evidence type="ECO:0000259" key="3">
    <source>
        <dbReference type="PROSITE" id="PS51186"/>
    </source>
</evidence>
<dbReference type="Proteomes" id="UP000002725">
    <property type="component" value="Chromosome"/>
</dbReference>
<dbReference type="EMBL" id="CP001108">
    <property type="protein sequence ID" value="ACF47087.1"/>
    <property type="molecule type" value="Genomic_DNA"/>
</dbReference>
<dbReference type="eggNOG" id="COG1246">
    <property type="taxonomic scope" value="Bacteria"/>
</dbReference>
<dbReference type="GO" id="GO:0005737">
    <property type="term" value="C:cytoplasm"/>
    <property type="evidence" value="ECO:0007669"/>
    <property type="project" value="InterPro"/>
</dbReference>
<dbReference type="InterPro" id="IPR016181">
    <property type="entry name" value="Acyl_CoA_acyltransferase"/>
</dbReference>
<proteinExistence type="predicted"/>
<keyword evidence="5" id="KW-1185">Reference proteome</keyword>
<organism evidence="4 5">
    <name type="scientific">Prosthecochloris aestuarii (strain DSM 271 / SK 413)</name>
    <dbReference type="NCBI Taxonomy" id="290512"/>
    <lineage>
        <taxon>Bacteria</taxon>
        <taxon>Pseudomonadati</taxon>
        <taxon>Chlorobiota</taxon>
        <taxon>Chlorobiia</taxon>
        <taxon>Chlorobiales</taxon>
        <taxon>Chlorobiaceae</taxon>
        <taxon>Prosthecochloris</taxon>
    </lineage>
</organism>
<dbReference type="STRING" id="290512.Paes_2077"/>
<dbReference type="CDD" id="cd04301">
    <property type="entry name" value="NAT_SF"/>
    <property type="match status" value="1"/>
</dbReference>
<gene>
    <name evidence="4" type="ordered locus">Paes_2077</name>
</gene>
<dbReference type="PROSITE" id="PS51186">
    <property type="entry name" value="GNAT"/>
    <property type="match status" value="1"/>
</dbReference>
<keyword evidence="1" id="KW-0808">Transferase</keyword>
<dbReference type="Gene3D" id="3.40.630.30">
    <property type="match status" value="1"/>
</dbReference>
<reference evidence="4" key="1">
    <citation type="submission" date="2008-06" db="EMBL/GenBank/DDBJ databases">
        <title>Complete sequence of chromosome of Prosthecochloris aestuarii DSM 271.</title>
        <authorList>
            <consortium name="US DOE Joint Genome Institute"/>
            <person name="Lucas S."/>
            <person name="Copeland A."/>
            <person name="Lapidus A."/>
            <person name="Glavina del Rio T."/>
            <person name="Dalin E."/>
            <person name="Tice H."/>
            <person name="Bruce D."/>
            <person name="Goodwin L."/>
            <person name="Pitluck S."/>
            <person name="Schmutz J."/>
            <person name="Larimer F."/>
            <person name="Land M."/>
            <person name="Hauser L."/>
            <person name="Kyrpides N."/>
            <person name="Anderson I."/>
            <person name="Liu Z."/>
            <person name="Li T."/>
            <person name="Zhao F."/>
            <person name="Overmann J."/>
            <person name="Bryant D.A."/>
            <person name="Richardson P."/>
        </authorList>
    </citation>
    <scope>NUCLEOTIDE SEQUENCE [LARGE SCALE GENOMIC DNA]</scope>
    <source>
        <strain evidence="4">DSM 271</strain>
    </source>
</reference>
<dbReference type="RefSeq" id="WP_012506619.1">
    <property type="nucleotide sequence ID" value="NC_011059.1"/>
</dbReference>
<evidence type="ECO:0000256" key="2">
    <source>
        <dbReference type="ARBA" id="ARBA00023315"/>
    </source>
</evidence>
<dbReference type="AlphaFoldDB" id="B4S5P0"/>
<dbReference type="InterPro" id="IPR000182">
    <property type="entry name" value="GNAT_dom"/>
</dbReference>
<dbReference type="PANTHER" id="PTHR30602">
    <property type="entry name" value="AMINO-ACID ACETYLTRANSFERASE"/>
    <property type="match status" value="1"/>
</dbReference>
<name>B4S5P0_PROA2</name>
<dbReference type="GO" id="GO:0004042">
    <property type="term" value="F:L-glutamate N-acetyltransferase activity"/>
    <property type="evidence" value="ECO:0007669"/>
    <property type="project" value="InterPro"/>
</dbReference>
<sequence>MDRQEISVRTARLSDAETIARITAAYAESGIMLKRAPENIIENIRNFFVAEIGGRVVGCCAISFFTLHLAEIRTLAVCDAYKRNGVGTMLVNKAEGILREEGVRSSFVLTLSPEFFLGLGYKTVSKEMFPQKIWRDCTTCPKLMECDEVAMLKELQIVVSS</sequence>
<dbReference type="KEGG" id="paa:Paes_2077"/>